<protein>
    <submittedName>
        <fullName evidence="1">Uncharacterized protein</fullName>
    </submittedName>
</protein>
<dbReference type="Proteomes" id="UP000265140">
    <property type="component" value="Chromosome 16"/>
</dbReference>
<sequence length="424" mass="48447">MTANQKMTLRVILTEADIRKLCNLTDTEELPVKPTVKVMPVLELVTVSSVEVFSDTPSTADTDILLHLSQERQKQWPEFFDIPTFSVDVEYRLRQADLLFMSEGTYLKVSKELKHEILERLAESMYSYTAYPIAAQFESVATALIYKHPCLQEQGSTTRCCGWKNSLKHKMANYRTKRRQSGCLDVAVNAGKRGKHSAGQPANKRIKKANKGEINYLPNFPEGFDQAALEGACKDLVDEMQKRTPNGPLVKQKMDQTFALRRKKVVDLVDLNSVFFVLCIFQVFMEFSRIVGKNLKQEFYESIDRHSPRLLELFRSKRESDDDDSFRDLDIGILLIEREGAVLTSSQHLSPASLKIIIEGEVVMDNIQDLPKAMCILFGLMYALHLKYPKTMKLTFQFIQQVLLLLGHTDLKPKLQTLKNQLAM</sequence>
<reference evidence="1 2" key="1">
    <citation type="submission" date="2020-02" db="EMBL/GenBank/DDBJ databases">
        <title>Esox lucius (northern pike) genome, fEsoLuc1, primary haplotype.</title>
        <authorList>
            <person name="Myers G."/>
            <person name="Karagic N."/>
            <person name="Meyer A."/>
            <person name="Pippel M."/>
            <person name="Reichard M."/>
            <person name="Winkler S."/>
            <person name="Tracey A."/>
            <person name="Sims Y."/>
            <person name="Howe K."/>
            <person name="Rhie A."/>
            <person name="Formenti G."/>
            <person name="Durbin R."/>
            <person name="Fedrigo O."/>
            <person name="Jarvis E.D."/>
        </authorList>
    </citation>
    <scope>NUCLEOTIDE SEQUENCE [LARGE SCALE GENOMIC DNA]</scope>
</reference>
<organism evidence="1 2">
    <name type="scientific">Esox lucius</name>
    <name type="common">Northern pike</name>
    <dbReference type="NCBI Taxonomy" id="8010"/>
    <lineage>
        <taxon>Eukaryota</taxon>
        <taxon>Metazoa</taxon>
        <taxon>Chordata</taxon>
        <taxon>Craniata</taxon>
        <taxon>Vertebrata</taxon>
        <taxon>Euteleostomi</taxon>
        <taxon>Actinopterygii</taxon>
        <taxon>Neopterygii</taxon>
        <taxon>Teleostei</taxon>
        <taxon>Protacanthopterygii</taxon>
        <taxon>Esociformes</taxon>
        <taxon>Esocidae</taxon>
        <taxon>Esox</taxon>
    </lineage>
</organism>
<reference evidence="1" key="2">
    <citation type="submission" date="2025-08" db="UniProtKB">
        <authorList>
            <consortium name="Ensembl"/>
        </authorList>
    </citation>
    <scope>IDENTIFICATION</scope>
</reference>
<reference evidence="1" key="3">
    <citation type="submission" date="2025-09" db="UniProtKB">
        <authorList>
            <consortium name="Ensembl"/>
        </authorList>
    </citation>
    <scope>IDENTIFICATION</scope>
</reference>
<dbReference type="GeneTree" id="ENSGT00950000182912"/>
<accession>A0AAY5KES1</accession>
<dbReference type="Ensembl" id="ENSELUT00000101533.1">
    <property type="protein sequence ID" value="ENSELUP00000084822.1"/>
    <property type="gene ID" value="ENSELUG00000041786.1"/>
</dbReference>
<evidence type="ECO:0000313" key="1">
    <source>
        <dbReference type="Ensembl" id="ENSELUP00000084822.1"/>
    </source>
</evidence>
<dbReference type="AlphaFoldDB" id="A0AAY5KES1"/>
<dbReference type="PANTHER" id="PTHR31025:SF19">
    <property type="entry name" value="SI:CH73-42K18.1-RELATED"/>
    <property type="match status" value="1"/>
</dbReference>
<dbReference type="PANTHER" id="PTHR31025">
    <property type="entry name" value="SI:CH211-196P9.1-RELATED"/>
    <property type="match status" value="1"/>
</dbReference>
<proteinExistence type="predicted"/>
<evidence type="ECO:0000313" key="2">
    <source>
        <dbReference type="Proteomes" id="UP000265140"/>
    </source>
</evidence>
<keyword evidence="2" id="KW-1185">Reference proteome</keyword>
<name>A0AAY5KES1_ESOLU</name>